<proteinExistence type="predicted"/>
<evidence type="ECO:0000313" key="1">
    <source>
        <dbReference type="EMBL" id="KAA6451290.1"/>
    </source>
</evidence>
<gene>
    <name evidence="1" type="ORF">DX927_10950</name>
</gene>
<dbReference type="AlphaFoldDB" id="A0A5M8RV80"/>
<dbReference type="RefSeq" id="WP_148957155.1">
    <property type="nucleotide sequence ID" value="NZ_QSND01000002.1"/>
</dbReference>
<comment type="caution">
    <text evidence="1">The sequence shown here is derived from an EMBL/GenBank/DDBJ whole genome shotgun (WGS) entry which is preliminary data.</text>
</comment>
<dbReference type="InterPro" id="IPR020108">
    <property type="entry name" value="Spore_coat_CotD"/>
</dbReference>
<organism evidence="1 2">
    <name type="scientific">Bacillus swezeyi</name>
    <dbReference type="NCBI Taxonomy" id="1925020"/>
    <lineage>
        <taxon>Bacteria</taxon>
        <taxon>Bacillati</taxon>
        <taxon>Bacillota</taxon>
        <taxon>Bacilli</taxon>
        <taxon>Bacillales</taxon>
        <taxon>Bacillaceae</taxon>
        <taxon>Bacillus</taxon>
    </lineage>
</organism>
<keyword evidence="1" id="KW-0946">Virion</keyword>
<dbReference type="Proteomes" id="UP000324326">
    <property type="component" value="Unassembled WGS sequence"/>
</dbReference>
<dbReference type="EMBL" id="QSND01000002">
    <property type="protein sequence ID" value="KAA6451290.1"/>
    <property type="molecule type" value="Genomic_DNA"/>
</dbReference>
<reference evidence="1 2" key="1">
    <citation type="submission" date="2018-08" db="EMBL/GenBank/DDBJ databases">
        <title>Bacillus phenotypic plasticity.</title>
        <authorList>
            <person name="Hurtado E."/>
        </authorList>
    </citation>
    <scope>NUCLEOTIDE SEQUENCE [LARGE SCALE GENOMIC DNA]</scope>
    <source>
        <strain evidence="1 2">427</strain>
    </source>
</reference>
<keyword evidence="1" id="KW-0167">Capsid protein</keyword>
<accession>A0A5M8RV80</accession>
<dbReference type="Pfam" id="PF11122">
    <property type="entry name" value="Spore-coat_CotD"/>
    <property type="match status" value="1"/>
</dbReference>
<protein>
    <submittedName>
        <fullName evidence="1">Spore coat protein</fullName>
    </submittedName>
</protein>
<evidence type="ECO:0000313" key="2">
    <source>
        <dbReference type="Proteomes" id="UP000324326"/>
    </source>
</evidence>
<sequence>MFHCKPNVMPPIVHPPNCCQTHTFSKTIVPHIHPQHITNVHYKHFQHVHQYPHTYSSYSPVTHSHTHCGKPCCN</sequence>
<name>A0A5M8RV80_9BACI</name>